<dbReference type="Proteomes" id="UP001434883">
    <property type="component" value="Unassembled WGS sequence"/>
</dbReference>
<accession>A0ABV0RT14</accession>
<organism evidence="1 2">
    <name type="scientific">Xenoophorus captivus</name>
    <dbReference type="NCBI Taxonomy" id="1517983"/>
    <lineage>
        <taxon>Eukaryota</taxon>
        <taxon>Metazoa</taxon>
        <taxon>Chordata</taxon>
        <taxon>Craniata</taxon>
        <taxon>Vertebrata</taxon>
        <taxon>Euteleostomi</taxon>
        <taxon>Actinopterygii</taxon>
        <taxon>Neopterygii</taxon>
        <taxon>Teleostei</taxon>
        <taxon>Neoteleostei</taxon>
        <taxon>Acanthomorphata</taxon>
        <taxon>Ovalentaria</taxon>
        <taxon>Atherinomorphae</taxon>
        <taxon>Cyprinodontiformes</taxon>
        <taxon>Goodeidae</taxon>
        <taxon>Xenoophorus</taxon>
    </lineage>
</organism>
<keyword evidence="2" id="KW-1185">Reference proteome</keyword>
<feature type="non-terminal residue" evidence="1">
    <location>
        <position position="1"/>
    </location>
</feature>
<evidence type="ECO:0000313" key="1">
    <source>
        <dbReference type="EMBL" id="MEQ2211323.1"/>
    </source>
</evidence>
<evidence type="ECO:0000313" key="2">
    <source>
        <dbReference type="Proteomes" id="UP001434883"/>
    </source>
</evidence>
<sequence length="98" mass="11069">VASLFAEFFRDLDIVPRIPVTRSTRYLDLKNSVSFLCNGLTEPVLIFVDILSVTVEEDNCCGCNVLAIRRHFLDRDLKQVHVVYTSCHDAVSNLASRP</sequence>
<comment type="caution">
    <text evidence="1">The sequence shown here is derived from an EMBL/GenBank/DDBJ whole genome shotgun (WGS) entry which is preliminary data.</text>
</comment>
<dbReference type="EMBL" id="JAHRIN010058873">
    <property type="protein sequence ID" value="MEQ2211323.1"/>
    <property type="molecule type" value="Genomic_DNA"/>
</dbReference>
<protein>
    <submittedName>
        <fullName evidence="1">Uncharacterized protein</fullName>
    </submittedName>
</protein>
<gene>
    <name evidence="1" type="ORF">XENOCAPTIV_024532</name>
</gene>
<name>A0ABV0RT14_9TELE</name>
<proteinExistence type="predicted"/>
<reference evidence="1 2" key="1">
    <citation type="submission" date="2021-06" db="EMBL/GenBank/DDBJ databases">
        <authorList>
            <person name="Palmer J.M."/>
        </authorList>
    </citation>
    <scope>NUCLEOTIDE SEQUENCE [LARGE SCALE GENOMIC DNA]</scope>
    <source>
        <strain evidence="1 2">XC_2019</strain>
        <tissue evidence="1">Muscle</tissue>
    </source>
</reference>